<dbReference type="OrthoDB" id="5146022at2"/>
<keyword evidence="1" id="KW-1133">Transmembrane helix</keyword>
<reference evidence="2 3" key="1">
    <citation type="submission" date="2019-07" db="EMBL/GenBank/DDBJ databases">
        <authorList>
            <person name="Li J."/>
        </authorList>
    </citation>
    <scope>NUCLEOTIDE SEQUENCE [LARGE SCALE GENOMIC DNA]</scope>
    <source>
        <strain evidence="2 3">TKL69</strain>
    </source>
</reference>
<protein>
    <recommendedName>
        <fullName evidence="4">ABC transporter permease</fullName>
    </recommendedName>
</protein>
<dbReference type="AlphaFoldDB" id="A0A516KEX1"/>
<dbReference type="EMBL" id="CP041666">
    <property type="protein sequence ID" value="QDP39962.1"/>
    <property type="molecule type" value="Genomic_DNA"/>
</dbReference>
<keyword evidence="1" id="KW-0472">Membrane</keyword>
<evidence type="ECO:0008006" key="4">
    <source>
        <dbReference type="Google" id="ProtNLM"/>
    </source>
</evidence>
<evidence type="ECO:0000256" key="1">
    <source>
        <dbReference type="SAM" id="Phobius"/>
    </source>
</evidence>
<accession>A0A516KEX1</accession>
<sequence length="66" mass="7623">MWTISKLTFREMISKRIFFITIMMTVFFLAIYGTAIYSLESKLQKLEIVPFFEGALLDALPITIVA</sequence>
<evidence type="ECO:0000313" key="2">
    <source>
        <dbReference type="EMBL" id="QDP39962.1"/>
    </source>
</evidence>
<keyword evidence="3" id="KW-1185">Reference proteome</keyword>
<keyword evidence="1" id="KW-0812">Transmembrane</keyword>
<evidence type="ECO:0000313" key="3">
    <source>
        <dbReference type="Proteomes" id="UP000315215"/>
    </source>
</evidence>
<dbReference type="Proteomes" id="UP000315215">
    <property type="component" value="Chromosome"/>
</dbReference>
<dbReference type="KEGG" id="aqt:FN924_07155"/>
<proteinExistence type="predicted"/>
<name>A0A516KEX1_9BACI</name>
<organism evidence="2 3">
    <name type="scientific">Radiobacillus deserti</name>
    <dbReference type="NCBI Taxonomy" id="2594883"/>
    <lineage>
        <taxon>Bacteria</taxon>
        <taxon>Bacillati</taxon>
        <taxon>Bacillota</taxon>
        <taxon>Bacilli</taxon>
        <taxon>Bacillales</taxon>
        <taxon>Bacillaceae</taxon>
        <taxon>Radiobacillus</taxon>
    </lineage>
</organism>
<gene>
    <name evidence="2" type="ORF">FN924_07155</name>
</gene>
<feature type="transmembrane region" description="Helical" evidence="1">
    <location>
        <begin position="17"/>
        <end position="39"/>
    </location>
</feature>
<dbReference type="RefSeq" id="WP_143893071.1">
    <property type="nucleotide sequence ID" value="NZ_CP041666.1"/>
</dbReference>